<gene>
    <name evidence="2" type="ORF">BSF38_01343</name>
</gene>
<dbReference type="EMBL" id="CP019082">
    <property type="protein sequence ID" value="APW59884.1"/>
    <property type="molecule type" value="Genomic_DNA"/>
</dbReference>
<reference evidence="3" key="1">
    <citation type="submission" date="2016-12" db="EMBL/GenBank/DDBJ databases">
        <title>Comparative genomics of four Isosphaeraceae planctomycetes: a common pool of plasmids and glycoside hydrolase genes.</title>
        <authorList>
            <person name="Ivanova A."/>
        </authorList>
    </citation>
    <scope>NUCLEOTIDE SEQUENCE [LARGE SCALE GENOMIC DNA]</scope>
    <source>
        <strain evidence="3">PX4</strain>
    </source>
</reference>
<evidence type="ECO:0000313" key="3">
    <source>
        <dbReference type="Proteomes" id="UP000186309"/>
    </source>
</evidence>
<feature type="region of interest" description="Disordered" evidence="1">
    <location>
        <begin position="1"/>
        <end position="176"/>
    </location>
</feature>
<sequence>MSRASIAEPGQRGLWWSSRRRRRRACRSVGVPVSPVRTDDVPRPSRRWDSTSPQTTRGHNRSSKGFSKSVAAGGRSETSGRSTIGPSTLRKNLADTDLPNRTSGVGPLVVMPEPLHSTGSRTSREAGGGCRGREGTSAAGPERISAERRVSTSQRGADQQAREWGSRLATATRRTPREAVDACSIGDAYQAEFRVRYVVVVFFKRDAVRQHPAG</sequence>
<keyword evidence="3" id="KW-1185">Reference proteome</keyword>
<evidence type="ECO:0000256" key="1">
    <source>
        <dbReference type="SAM" id="MobiDB-lite"/>
    </source>
</evidence>
<evidence type="ECO:0000313" key="2">
    <source>
        <dbReference type="EMBL" id="APW59884.1"/>
    </source>
</evidence>
<feature type="compositionally biased region" description="Basic and acidic residues" evidence="1">
    <location>
        <begin position="37"/>
        <end position="49"/>
    </location>
</feature>
<accession>A0A1U7CLR3</accession>
<dbReference type="AlphaFoldDB" id="A0A1U7CLR3"/>
<protein>
    <submittedName>
        <fullName evidence="2">Uncharacterized protein</fullName>
    </submittedName>
</protein>
<proteinExistence type="predicted"/>
<dbReference type="KEGG" id="pbor:BSF38_01343"/>
<name>A0A1U7CLR3_9BACT</name>
<feature type="compositionally biased region" description="Polar residues" evidence="1">
    <location>
        <begin position="76"/>
        <end position="90"/>
    </location>
</feature>
<organism evidence="2 3">
    <name type="scientific">Paludisphaera borealis</name>
    <dbReference type="NCBI Taxonomy" id="1387353"/>
    <lineage>
        <taxon>Bacteria</taxon>
        <taxon>Pseudomonadati</taxon>
        <taxon>Planctomycetota</taxon>
        <taxon>Planctomycetia</taxon>
        <taxon>Isosphaerales</taxon>
        <taxon>Isosphaeraceae</taxon>
        <taxon>Paludisphaera</taxon>
    </lineage>
</organism>
<dbReference type="Proteomes" id="UP000186309">
    <property type="component" value="Chromosome"/>
</dbReference>